<dbReference type="EMBL" id="JAIWYP010000004">
    <property type="protein sequence ID" value="KAH3832517.1"/>
    <property type="molecule type" value="Genomic_DNA"/>
</dbReference>
<evidence type="ECO:0000313" key="1">
    <source>
        <dbReference type="EMBL" id="KAH3832517.1"/>
    </source>
</evidence>
<organism evidence="1 2">
    <name type="scientific">Dreissena polymorpha</name>
    <name type="common">Zebra mussel</name>
    <name type="synonym">Mytilus polymorpha</name>
    <dbReference type="NCBI Taxonomy" id="45954"/>
    <lineage>
        <taxon>Eukaryota</taxon>
        <taxon>Metazoa</taxon>
        <taxon>Spiralia</taxon>
        <taxon>Lophotrochozoa</taxon>
        <taxon>Mollusca</taxon>
        <taxon>Bivalvia</taxon>
        <taxon>Autobranchia</taxon>
        <taxon>Heteroconchia</taxon>
        <taxon>Euheterodonta</taxon>
        <taxon>Imparidentia</taxon>
        <taxon>Neoheterodontei</taxon>
        <taxon>Myida</taxon>
        <taxon>Dreissenoidea</taxon>
        <taxon>Dreissenidae</taxon>
        <taxon>Dreissena</taxon>
    </lineage>
</organism>
<gene>
    <name evidence="1" type="ORF">DPMN_105807</name>
</gene>
<keyword evidence="2" id="KW-1185">Reference proteome</keyword>
<evidence type="ECO:0000313" key="2">
    <source>
        <dbReference type="Proteomes" id="UP000828390"/>
    </source>
</evidence>
<sequence length="57" mass="6199">MDFVCVVNYVNQRLGKVAKVVESWTADSLGSSFGSQQSPLPLFQVEQLSDTGISMCT</sequence>
<proteinExistence type="predicted"/>
<protein>
    <submittedName>
        <fullName evidence="1">Uncharacterized protein</fullName>
    </submittedName>
</protein>
<reference evidence="1" key="2">
    <citation type="submission" date="2020-11" db="EMBL/GenBank/DDBJ databases">
        <authorList>
            <person name="McCartney M.A."/>
            <person name="Auch B."/>
            <person name="Kono T."/>
            <person name="Mallez S."/>
            <person name="Becker A."/>
            <person name="Gohl D.M."/>
            <person name="Silverstein K.A.T."/>
            <person name="Koren S."/>
            <person name="Bechman K.B."/>
            <person name="Herman A."/>
            <person name="Abrahante J.E."/>
            <person name="Garbe J."/>
        </authorList>
    </citation>
    <scope>NUCLEOTIDE SEQUENCE</scope>
    <source>
        <strain evidence="1">Duluth1</strain>
        <tissue evidence="1">Whole animal</tissue>
    </source>
</reference>
<dbReference type="Proteomes" id="UP000828390">
    <property type="component" value="Unassembled WGS sequence"/>
</dbReference>
<accession>A0A9D4QJ49</accession>
<dbReference type="AlphaFoldDB" id="A0A9D4QJ49"/>
<name>A0A9D4QJ49_DREPO</name>
<reference evidence="1" key="1">
    <citation type="journal article" date="2019" name="bioRxiv">
        <title>The Genome of the Zebra Mussel, Dreissena polymorpha: A Resource for Invasive Species Research.</title>
        <authorList>
            <person name="McCartney M.A."/>
            <person name="Auch B."/>
            <person name="Kono T."/>
            <person name="Mallez S."/>
            <person name="Zhang Y."/>
            <person name="Obille A."/>
            <person name="Becker A."/>
            <person name="Abrahante J.E."/>
            <person name="Garbe J."/>
            <person name="Badalamenti J.P."/>
            <person name="Herman A."/>
            <person name="Mangelson H."/>
            <person name="Liachko I."/>
            <person name="Sullivan S."/>
            <person name="Sone E.D."/>
            <person name="Koren S."/>
            <person name="Silverstein K.A.T."/>
            <person name="Beckman K.B."/>
            <person name="Gohl D.M."/>
        </authorList>
    </citation>
    <scope>NUCLEOTIDE SEQUENCE</scope>
    <source>
        <strain evidence="1">Duluth1</strain>
        <tissue evidence="1">Whole animal</tissue>
    </source>
</reference>
<comment type="caution">
    <text evidence="1">The sequence shown here is derived from an EMBL/GenBank/DDBJ whole genome shotgun (WGS) entry which is preliminary data.</text>
</comment>